<dbReference type="Pfam" id="PF13602">
    <property type="entry name" value="ADH_zinc_N_2"/>
    <property type="match status" value="1"/>
</dbReference>
<dbReference type="CDD" id="cd08273">
    <property type="entry name" value="MDR8"/>
    <property type="match status" value="1"/>
</dbReference>
<gene>
    <name evidence="2" type="ORF">BJ970_002420</name>
</gene>
<dbReference type="InterPro" id="IPR011032">
    <property type="entry name" value="GroES-like_sf"/>
</dbReference>
<feature type="domain" description="Enoyl reductase (ER)" evidence="1">
    <location>
        <begin position="16"/>
        <end position="338"/>
    </location>
</feature>
<dbReference type="EC" id="1.6.5.5" evidence="2"/>
<proteinExistence type="predicted"/>
<dbReference type="Gene3D" id="3.40.50.720">
    <property type="entry name" value="NAD(P)-binding Rossmann-like Domain"/>
    <property type="match status" value="1"/>
</dbReference>
<dbReference type="SUPFAM" id="SSF50129">
    <property type="entry name" value="GroES-like"/>
    <property type="match status" value="1"/>
</dbReference>
<comment type="caution">
    <text evidence="2">The sequence shown here is derived from an EMBL/GenBank/DDBJ whole genome shotgun (WGS) entry which is preliminary data.</text>
</comment>
<dbReference type="InterPro" id="IPR020843">
    <property type="entry name" value="ER"/>
</dbReference>
<dbReference type="Proteomes" id="UP000584374">
    <property type="component" value="Unassembled WGS sequence"/>
</dbReference>
<evidence type="ECO:0000259" key="1">
    <source>
        <dbReference type="SMART" id="SM00829"/>
    </source>
</evidence>
<accession>A0A840Q310</accession>
<dbReference type="InterPro" id="IPR013154">
    <property type="entry name" value="ADH-like_N"/>
</dbReference>
<dbReference type="PANTHER" id="PTHR43677">
    <property type="entry name" value="SHORT-CHAIN DEHYDROGENASE/REDUCTASE"/>
    <property type="match status" value="1"/>
</dbReference>
<organism evidence="2 3">
    <name type="scientific">Saccharopolyspora phatthalungensis</name>
    <dbReference type="NCBI Taxonomy" id="664693"/>
    <lineage>
        <taxon>Bacteria</taxon>
        <taxon>Bacillati</taxon>
        <taxon>Actinomycetota</taxon>
        <taxon>Actinomycetes</taxon>
        <taxon>Pseudonocardiales</taxon>
        <taxon>Pseudonocardiaceae</taxon>
        <taxon>Saccharopolyspora</taxon>
    </lineage>
</organism>
<dbReference type="Gene3D" id="3.90.180.10">
    <property type="entry name" value="Medium-chain alcohol dehydrogenases, catalytic domain"/>
    <property type="match status" value="1"/>
</dbReference>
<dbReference type="SUPFAM" id="SSF51735">
    <property type="entry name" value="NAD(P)-binding Rossmann-fold domains"/>
    <property type="match status" value="1"/>
</dbReference>
<evidence type="ECO:0000313" key="3">
    <source>
        <dbReference type="Proteomes" id="UP000584374"/>
    </source>
</evidence>
<dbReference type="InterPro" id="IPR036291">
    <property type="entry name" value="NAD(P)-bd_dom_sf"/>
</dbReference>
<dbReference type="AlphaFoldDB" id="A0A840Q310"/>
<keyword evidence="2" id="KW-0560">Oxidoreductase</keyword>
<sequence>MAVPSTGTEVVLTGTGGTEVVTIRRSAPRPPGPHGVLIRVEATGVAFAEVQMLRGRYPAQPKFPFVPGYDLVGEVVEVGSAVAAWLPGQRVAAMPRTGAWSEYVEVRDSELVSVPDEVDAAAALAVVLNGVTAWQLLHRAAKVRSGHTVLVHGVGGGVGILLAQLGVAAGARVIGTASARRHEALRDIGVELIDHRTEDVRSRVAELAPGGVHAVFDPLGPESLDKSWQLLAPGGSLHAYGSSSTLHDTGPWWLPYVALTKRLARWELARLIGRTGGRRARMYYVKSNAQFRADLERLLRMVASGQLRPLIAQRLPLESAARALDLHISGTQTGRIVLVPGLSSDRTVA</sequence>
<dbReference type="RefSeq" id="WP_184726320.1">
    <property type="nucleotide sequence ID" value="NZ_JACHIW010000001.1"/>
</dbReference>
<dbReference type="GO" id="GO:0003960">
    <property type="term" value="F:quinone reductase (NADPH) activity"/>
    <property type="evidence" value="ECO:0007669"/>
    <property type="project" value="UniProtKB-EC"/>
</dbReference>
<dbReference type="EMBL" id="JACHIW010000001">
    <property type="protein sequence ID" value="MBB5154886.1"/>
    <property type="molecule type" value="Genomic_DNA"/>
</dbReference>
<name>A0A840Q310_9PSEU</name>
<reference evidence="2 3" key="1">
    <citation type="submission" date="2020-08" db="EMBL/GenBank/DDBJ databases">
        <title>Sequencing the genomes of 1000 actinobacteria strains.</title>
        <authorList>
            <person name="Klenk H.-P."/>
        </authorList>
    </citation>
    <scope>NUCLEOTIDE SEQUENCE [LARGE SCALE GENOMIC DNA]</scope>
    <source>
        <strain evidence="2 3">DSM 45584</strain>
    </source>
</reference>
<evidence type="ECO:0000313" key="2">
    <source>
        <dbReference type="EMBL" id="MBB5154886.1"/>
    </source>
</evidence>
<dbReference type="Pfam" id="PF08240">
    <property type="entry name" value="ADH_N"/>
    <property type="match status" value="1"/>
</dbReference>
<protein>
    <submittedName>
        <fullName evidence="2">NADPH2:quinone reductase</fullName>
        <ecNumber evidence="2">1.6.5.5</ecNumber>
    </submittedName>
</protein>
<dbReference type="InterPro" id="IPR051397">
    <property type="entry name" value="Zn-ADH-like_protein"/>
</dbReference>
<dbReference type="PANTHER" id="PTHR43677:SF4">
    <property type="entry name" value="QUINONE OXIDOREDUCTASE-LIKE PROTEIN 2"/>
    <property type="match status" value="1"/>
</dbReference>
<dbReference type="SMART" id="SM00829">
    <property type="entry name" value="PKS_ER"/>
    <property type="match status" value="1"/>
</dbReference>
<keyword evidence="3" id="KW-1185">Reference proteome</keyword>